<dbReference type="PANTHER" id="PTHR42855">
    <property type="entry name" value="ABC TRANSPORTER ATP-BINDING SUBUNIT"/>
    <property type="match status" value="1"/>
</dbReference>
<evidence type="ECO:0000256" key="11">
    <source>
        <dbReference type="ARBA" id="ARBA00061478"/>
    </source>
</evidence>
<dbReference type="InterPro" id="IPR003439">
    <property type="entry name" value="ABC_transporter-like_ATP-bd"/>
</dbReference>
<evidence type="ECO:0000256" key="4">
    <source>
        <dbReference type="ARBA" id="ARBA00022741"/>
    </source>
</evidence>
<dbReference type="Pfam" id="PF12848">
    <property type="entry name" value="ABC_tran_Xtn"/>
    <property type="match status" value="1"/>
</dbReference>
<dbReference type="Pfam" id="PF00005">
    <property type="entry name" value="ABC_tran"/>
    <property type="match status" value="2"/>
</dbReference>
<evidence type="ECO:0000313" key="15">
    <source>
        <dbReference type="EMBL" id="HJD44425.1"/>
    </source>
</evidence>
<dbReference type="PROSITE" id="PS50893">
    <property type="entry name" value="ABC_TRANSPORTER_2"/>
    <property type="match status" value="2"/>
</dbReference>
<dbReference type="PROSITE" id="PS00211">
    <property type="entry name" value="ABC_TRANSPORTER_1"/>
    <property type="match status" value="2"/>
</dbReference>
<dbReference type="InterPro" id="IPR032524">
    <property type="entry name" value="ABC_tran_C"/>
</dbReference>
<dbReference type="Pfam" id="PF16326">
    <property type="entry name" value="ABC_tran_CTD"/>
    <property type="match status" value="1"/>
</dbReference>
<dbReference type="GO" id="GO:0005737">
    <property type="term" value="C:cytoplasm"/>
    <property type="evidence" value="ECO:0007669"/>
    <property type="project" value="UniProtKB-SubCell"/>
</dbReference>
<evidence type="ECO:0000259" key="14">
    <source>
        <dbReference type="PROSITE" id="PS50893"/>
    </source>
</evidence>
<dbReference type="GO" id="GO:0003677">
    <property type="term" value="F:DNA binding"/>
    <property type="evidence" value="ECO:0007669"/>
    <property type="project" value="UniProtKB-UniRule"/>
</dbReference>
<dbReference type="InterPro" id="IPR027417">
    <property type="entry name" value="P-loop_NTPase"/>
</dbReference>
<comment type="function">
    <text evidence="12">Probably plays a role in ribosome assembly or function. May be involved in resolution of branched DNA intermediates that result from template switching in postreplication gaps. Binds DNA and has ATPase activity.</text>
</comment>
<evidence type="ECO:0000313" key="16">
    <source>
        <dbReference type="Proteomes" id="UP000823889"/>
    </source>
</evidence>
<comment type="catalytic activity">
    <reaction evidence="10 12">
        <text>ATP + H2O = ADP + phosphate + H(+)</text>
        <dbReference type="Rhea" id="RHEA:13065"/>
        <dbReference type="ChEBI" id="CHEBI:15377"/>
        <dbReference type="ChEBI" id="CHEBI:15378"/>
        <dbReference type="ChEBI" id="CHEBI:30616"/>
        <dbReference type="ChEBI" id="CHEBI:43474"/>
        <dbReference type="ChEBI" id="CHEBI:456216"/>
    </reaction>
</comment>
<feature type="coiled-coil region" evidence="12">
    <location>
        <begin position="571"/>
        <end position="598"/>
    </location>
</feature>
<dbReference type="AlphaFoldDB" id="A0A9D2RIE6"/>
<keyword evidence="7 12" id="KW-0067">ATP-binding</keyword>
<reference evidence="15" key="1">
    <citation type="journal article" date="2021" name="PeerJ">
        <title>Extensive microbial diversity within the chicken gut microbiome revealed by metagenomics and culture.</title>
        <authorList>
            <person name="Gilroy R."/>
            <person name="Ravi A."/>
            <person name="Getino M."/>
            <person name="Pursley I."/>
            <person name="Horton D.L."/>
            <person name="Alikhan N.F."/>
            <person name="Baker D."/>
            <person name="Gharbi K."/>
            <person name="Hall N."/>
            <person name="Watson M."/>
            <person name="Adriaenssens E.M."/>
            <person name="Foster-Nyarko E."/>
            <person name="Jarju S."/>
            <person name="Secka A."/>
            <person name="Antonio M."/>
            <person name="Oren A."/>
            <person name="Chaudhuri R.R."/>
            <person name="La Ragione R."/>
            <person name="Hildebrand F."/>
            <person name="Pallen M.J."/>
        </authorList>
    </citation>
    <scope>NUCLEOTIDE SEQUENCE</scope>
    <source>
        <strain evidence="15">9264</strain>
    </source>
</reference>
<name>A0A9D2RIE6_9BURK</name>
<evidence type="ECO:0000256" key="10">
    <source>
        <dbReference type="ARBA" id="ARBA00049360"/>
    </source>
</evidence>
<feature type="binding site" evidence="12">
    <location>
        <begin position="38"/>
        <end position="45"/>
    </location>
    <ligand>
        <name>ATP</name>
        <dbReference type="ChEBI" id="CHEBI:30616"/>
        <label>1</label>
    </ligand>
</feature>
<dbReference type="InterPro" id="IPR017871">
    <property type="entry name" value="ABC_transporter-like_CS"/>
</dbReference>
<keyword evidence="12" id="KW-0175">Coiled coil</keyword>
<dbReference type="CDD" id="cd03221">
    <property type="entry name" value="ABCF_EF-3"/>
    <property type="match status" value="2"/>
</dbReference>
<accession>A0A9D2RIE6</accession>
<keyword evidence="5 12" id="KW-0227">DNA damage</keyword>
<comment type="caution">
    <text evidence="15">The sequence shown here is derived from an EMBL/GenBank/DDBJ whole genome shotgun (WGS) entry which is preliminary data.</text>
</comment>
<keyword evidence="8 12" id="KW-0238">DNA-binding</keyword>
<dbReference type="Proteomes" id="UP000823889">
    <property type="component" value="Unassembled WGS sequence"/>
</dbReference>
<organism evidence="15 16">
    <name type="scientific">Candidatus Paenalcaligenes intestinipullorum</name>
    <dbReference type="NCBI Taxonomy" id="2838718"/>
    <lineage>
        <taxon>Bacteria</taxon>
        <taxon>Pseudomonadati</taxon>
        <taxon>Pseudomonadota</taxon>
        <taxon>Betaproteobacteria</taxon>
        <taxon>Burkholderiales</taxon>
        <taxon>Alcaligenaceae</taxon>
        <taxon>Paenalcaligenes</taxon>
    </lineage>
</organism>
<feature type="domain" description="ABC transporter" evidence="14">
    <location>
        <begin position="286"/>
        <end position="503"/>
    </location>
</feature>
<feature type="compositionally biased region" description="Low complexity" evidence="13">
    <location>
        <begin position="501"/>
        <end position="531"/>
    </location>
</feature>
<dbReference type="Gene3D" id="1.10.287.380">
    <property type="entry name" value="Valyl-tRNA synthetase, C-terminal domain"/>
    <property type="match status" value="1"/>
</dbReference>
<keyword evidence="9 12" id="KW-0234">DNA repair</keyword>
<keyword evidence="1" id="KW-0472">Membrane</keyword>
<dbReference type="InterPro" id="IPR003593">
    <property type="entry name" value="AAA+_ATPase"/>
</dbReference>
<evidence type="ECO:0000256" key="12">
    <source>
        <dbReference type="HAMAP-Rule" id="MF_00848"/>
    </source>
</evidence>
<evidence type="ECO:0000256" key="2">
    <source>
        <dbReference type="ARBA" id="ARBA00022490"/>
    </source>
</evidence>
<feature type="binding site" evidence="12">
    <location>
        <begin position="318"/>
        <end position="325"/>
    </location>
    <ligand>
        <name>ATP</name>
        <dbReference type="ChEBI" id="CHEBI:30616"/>
        <label>2</label>
    </ligand>
</feature>
<evidence type="ECO:0000256" key="1">
    <source>
        <dbReference type="ARBA" id="ARBA00022475"/>
    </source>
</evidence>
<keyword evidence="3 12" id="KW-0677">Repeat</keyword>
<evidence type="ECO:0000256" key="13">
    <source>
        <dbReference type="SAM" id="MobiDB-lite"/>
    </source>
</evidence>
<dbReference type="SMART" id="SM00382">
    <property type="entry name" value="AAA"/>
    <property type="match status" value="2"/>
</dbReference>
<reference evidence="15" key="2">
    <citation type="submission" date="2021-04" db="EMBL/GenBank/DDBJ databases">
        <authorList>
            <person name="Gilroy R."/>
        </authorList>
    </citation>
    <scope>NUCLEOTIDE SEQUENCE</scope>
    <source>
        <strain evidence="15">9264</strain>
    </source>
</reference>
<dbReference type="EC" id="3.6.1.-" evidence="12"/>
<dbReference type="EMBL" id="DWUQ01000105">
    <property type="protein sequence ID" value="HJD44425.1"/>
    <property type="molecule type" value="Genomic_DNA"/>
</dbReference>
<dbReference type="GO" id="GO:0006281">
    <property type="term" value="P:DNA repair"/>
    <property type="evidence" value="ECO:0007669"/>
    <property type="project" value="UniProtKB-KW"/>
</dbReference>
<dbReference type="GO" id="GO:0005524">
    <property type="term" value="F:ATP binding"/>
    <property type="evidence" value="ECO:0007669"/>
    <property type="project" value="UniProtKB-UniRule"/>
</dbReference>
<dbReference type="FunFam" id="3.40.50.300:FF:000309">
    <property type="entry name" value="ABC transporter ATP-binding protein"/>
    <property type="match status" value="1"/>
</dbReference>
<dbReference type="InterPro" id="IPR037118">
    <property type="entry name" value="Val-tRNA_synth_C_sf"/>
</dbReference>
<keyword evidence="6 12" id="KW-0378">Hydrolase</keyword>
<proteinExistence type="inferred from homology"/>
<comment type="subcellular location">
    <subcellularLocation>
        <location evidence="12">Cytoplasm</location>
    </subcellularLocation>
    <text evidence="12">Associates with ribosomes.</text>
</comment>
<gene>
    <name evidence="12" type="primary">uup</name>
    <name evidence="15" type="ORF">H9906_05265</name>
</gene>
<keyword evidence="2 12" id="KW-0963">Cytoplasm</keyword>
<dbReference type="GO" id="GO:0016887">
    <property type="term" value="F:ATP hydrolysis activity"/>
    <property type="evidence" value="ECO:0007669"/>
    <property type="project" value="UniProtKB-UniRule"/>
</dbReference>
<keyword evidence="4 12" id="KW-0547">Nucleotide-binding</keyword>
<feature type="domain" description="ABC transporter" evidence="14">
    <location>
        <begin position="6"/>
        <end position="219"/>
    </location>
</feature>
<dbReference type="InterPro" id="IPR032781">
    <property type="entry name" value="ABC_tran_Xtn"/>
</dbReference>
<evidence type="ECO:0000256" key="3">
    <source>
        <dbReference type="ARBA" id="ARBA00022737"/>
    </source>
</evidence>
<evidence type="ECO:0000256" key="8">
    <source>
        <dbReference type="ARBA" id="ARBA00023125"/>
    </source>
</evidence>
<protein>
    <recommendedName>
        <fullName evidence="12">ATP-binding protein Uup</fullName>
        <ecNumber evidence="12">3.6.1.-</ecNumber>
    </recommendedName>
</protein>
<dbReference type="InterPro" id="IPR051309">
    <property type="entry name" value="ABCF_ATPase"/>
</dbReference>
<dbReference type="Gene3D" id="3.40.50.300">
    <property type="entry name" value="P-loop containing nucleotide triphosphate hydrolases"/>
    <property type="match status" value="2"/>
</dbReference>
<evidence type="ECO:0000256" key="9">
    <source>
        <dbReference type="ARBA" id="ARBA00023204"/>
    </source>
</evidence>
<dbReference type="SUPFAM" id="SSF52540">
    <property type="entry name" value="P-loop containing nucleoside triphosphate hydrolases"/>
    <property type="match status" value="2"/>
</dbReference>
<keyword evidence="1" id="KW-1003">Cell membrane</keyword>
<dbReference type="FunFam" id="3.40.50.300:FF:000011">
    <property type="entry name" value="Putative ABC transporter ATP-binding component"/>
    <property type="match status" value="1"/>
</dbReference>
<evidence type="ECO:0000256" key="7">
    <source>
        <dbReference type="ARBA" id="ARBA00022840"/>
    </source>
</evidence>
<feature type="region of interest" description="Disordered" evidence="13">
    <location>
        <begin position="501"/>
        <end position="532"/>
    </location>
</feature>
<dbReference type="PANTHER" id="PTHR42855:SF1">
    <property type="entry name" value="ABC TRANSPORTER DOMAIN-CONTAINING PROTEIN"/>
    <property type="match status" value="1"/>
</dbReference>
<dbReference type="HAMAP" id="MF_00848">
    <property type="entry name" value="Uup"/>
    <property type="match status" value="1"/>
</dbReference>
<dbReference type="GO" id="GO:0043022">
    <property type="term" value="F:ribosome binding"/>
    <property type="evidence" value="ECO:0007669"/>
    <property type="project" value="UniProtKB-UniRule"/>
</dbReference>
<comment type="similarity">
    <text evidence="11 12">Belongs to the ABC transporter superfamily. ABCF family. Uup subfamily.</text>
</comment>
<evidence type="ECO:0000256" key="6">
    <source>
        <dbReference type="ARBA" id="ARBA00022801"/>
    </source>
</evidence>
<evidence type="ECO:0000256" key="5">
    <source>
        <dbReference type="ARBA" id="ARBA00022763"/>
    </source>
</evidence>
<sequence length="601" mass="66976">MSSNLITLNEVQLAFGHHALLDSANLIVHEGERCGLIGRNGAGKSSLLKLLDGRLAPDEGEVQRRIGLRVATVEQEPDLPPEQSVYDYLCGDFELNEDWQRPSRISGLIDELKLRPDALNQTLSGGMRKRVALAKAVADAPDLLLLDEPTNHLDFDGILWLEALLKNFRGSVIVITHDRQFLDEVTTRIIELDRGQIFSFPGNFSQWQVRKAEWLEAEAQQNAKFDKFLAQEEVWIRTGVQARRTRDEGRVRRLESLRRERAARRERSGNVSFAIDEGKRSGRLVIEAEHITHGYNAHTLINDFSTVLLRGDRVGLIGPNGAGKTTLLQILLGLLPPNQGHVKLGTNLTIGYFDQMRSQLDEKATLVETINPGTEWIQIGDKRLHVMSYLEEFLFPAARAHSPVSTLSGGERARLALARLFAQPTNILVLDEPTNDLDIETLELLESLLQDYQGTVLLVSHDRSFLNNVVTQVIAAEPNGHWQEYAGGYDDWLQQRPEPLTEAPAATNPPATSKAPAAAPRARSRSSGLAPWESKELAELPEKIAQLEAQQSALAAQLSEPDIYADGPEAAQRINDQLAELDEQLMALFDRWESLEAKQGE</sequence>
<dbReference type="InterPro" id="IPR043686">
    <property type="entry name" value="Uup"/>
</dbReference>